<gene>
    <name evidence="1" type="ORF">SAMN04487951_106240</name>
</gene>
<dbReference type="Proteomes" id="UP000199677">
    <property type="component" value="Unassembled WGS sequence"/>
</dbReference>
<organism evidence="1 2">
    <name type="scientific">Vreelandella arcis</name>
    <dbReference type="NCBI Taxonomy" id="416873"/>
    <lineage>
        <taxon>Bacteria</taxon>
        <taxon>Pseudomonadati</taxon>
        <taxon>Pseudomonadota</taxon>
        <taxon>Gammaproteobacteria</taxon>
        <taxon>Oceanospirillales</taxon>
        <taxon>Halomonadaceae</taxon>
        <taxon>Vreelandella</taxon>
    </lineage>
</organism>
<evidence type="ECO:0000313" key="1">
    <source>
        <dbReference type="EMBL" id="SDN62757.1"/>
    </source>
</evidence>
<name>A0A1H0CXY9_9GAMM</name>
<reference evidence="2" key="1">
    <citation type="submission" date="2016-10" db="EMBL/GenBank/DDBJ databases">
        <authorList>
            <person name="Varghese N."/>
            <person name="Submissions S."/>
        </authorList>
    </citation>
    <scope>NUCLEOTIDE SEQUENCE [LARGE SCALE GENOMIC DNA]</scope>
    <source>
        <strain evidence="2">CGMCC 1.6494</strain>
    </source>
</reference>
<keyword evidence="2" id="KW-1185">Reference proteome</keyword>
<sequence>MKSVKDIMVSVVESIEELESFYEIEVSFSLSRNAGRFLNMQTHMSITSDDKINSTNNGLEENKWF</sequence>
<dbReference type="EMBL" id="FNII01000006">
    <property type="protein sequence ID" value="SDN62757.1"/>
    <property type="molecule type" value="Genomic_DNA"/>
</dbReference>
<proteinExistence type="predicted"/>
<accession>A0A1H0CXY9</accession>
<protein>
    <submittedName>
        <fullName evidence="1">Uncharacterized protein</fullName>
    </submittedName>
</protein>
<dbReference type="STRING" id="416873.SAMN04487951_106240"/>
<dbReference type="RefSeq" id="WP_089705415.1">
    <property type="nucleotide sequence ID" value="NZ_FNII01000006.1"/>
</dbReference>
<evidence type="ECO:0000313" key="2">
    <source>
        <dbReference type="Proteomes" id="UP000199677"/>
    </source>
</evidence>
<dbReference type="AlphaFoldDB" id="A0A1H0CXY9"/>